<dbReference type="Pfam" id="PF01321">
    <property type="entry name" value="Creatinase_N"/>
    <property type="match status" value="1"/>
</dbReference>
<gene>
    <name evidence="3" type="ORF">ROA7450_02921</name>
</gene>
<dbReference type="SUPFAM" id="SSF55920">
    <property type="entry name" value="Creatinase/aminopeptidase"/>
    <property type="match status" value="1"/>
</dbReference>
<evidence type="ECO:0000313" key="3">
    <source>
        <dbReference type="EMBL" id="SLN56398.1"/>
    </source>
</evidence>
<dbReference type="InterPro" id="IPR050659">
    <property type="entry name" value="Peptidase_M24B"/>
</dbReference>
<dbReference type="AlphaFoldDB" id="A0A1X6ZN81"/>
<feature type="domain" description="Peptidase M24" evidence="1">
    <location>
        <begin position="168"/>
        <end position="378"/>
    </location>
</feature>
<dbReference type="InterPro" id="IPR000994">
    <property type="entry name" value="Pept_M24"/>
</dbReference>
<reference evidence="3 4" key="1">
    <citation type="submission" date="2017-03" db="EMBL/GenBank/DDBJ databases">
        <authorList>
            <person name="Afonso C.L."/>
            <person name="Miller P.J."/>
            <person name="Scott M.A."/>
            <person name="Spackman E."/>
            <person name="Goraichik I."/>
            <person name="Dimitrov K.M."/>
            <person name="Suarez D.L."/>
            <person name="Swayne D.E."/>
        </authorList>
    </citation>
    <scope>NUCLEOTIDE SEQUENCE [LARGE SCALE GENOMIC DNA]</scope>
    <source>
        <strain evidence="3 4">CECT 7450</strain>
    </source>
</reference>
<keyword evidence="3" id="KW-0378">Hydrolase</keyword>
<sequence>MPTPTLHFSKAEFQARIAKTRDEMARRGIDTLIVTDPSNMNWLTGYDGWSFYVHQCVIVGPTGDPIWYGRGQDANGALRTCFMDPSDIIGYPDHYVQSTERHPMDYLSTQLIDRGIGKGTIGVEMDNYWFTAAAFASLQSHLPNARFTDANALVNWQRAVKSEAELAYMRQAGKIVEKMHQRIFDKAEPGLRKCDLVAEIYDAALRYDPEIGAGGDYPAIVPLLPSGSDAAAPHLTWDDQPMKSGEGTFFEISGVVHRYHCPLSRTVFLGKPTQTFLDAEKAVSEGMEAGLEKARAGNTCEDIALAFFAVLKKHGITKDNRTGYPIGVSYPPDWGERTMSLRPGDKTELKENMTFHFMTGLWMDDWGFEITESIRITENGHECLSNVPRKMVVKD</sequence>
<dbReference type="CDD" id="cd01066">
    <property type="entry name" value="APP_MetAP"/>
    <property type="match status" value="1"/>
</dbReference>
<dbReference type="RefSeq" id="WP_085806537.1">
    <property type="nucleotide sequence ID" value="NZ_FWFX01000009.1"/>
</dbReference>
<evidence type="ECO:0000259" key="1">
    <source>
        <dbReference type="Pfam" id="PF00557"/>
    </source>
</evidence>
<evidence type="ECO:0000259" key="2">
    <source>
        <dbReference type="Pfam" id="PF01321"/>
    </source>
</evidence>
<dbReference type="Gene3D" id="3.40.350.10">
    <property type="entry name" value="Creatinase/prolidase N-terminal domain"/>
    <property type="match status" value="1"/>
</dbReference>
<organism evidence="3 4">
    <name type="scientific">Roseovarius albus</name>
    <dbReference type="NCBI Taxonomy" id="1247867"/>
    <lineage>
        <taxon>Bacteria</taxon>
        <taxon>Pseudomonadati</taxon>
        <taxon>Pseudomonadota</taxon>
        <taxon>Alphaproteobacteria</taxon>
        <taxon>Rhodobacterales</taxon>
        <taxon>Roseobacteraceae</taxon>
        <taxon>Roseovarius</taxon>
    </lineage>
</organism>
<protein>
    <submittedName>
        <fullName evidence="3">Creatinase</fullName>
        <ecNumber evidence="3">3.5.3.3</ecNumber>
    </submittedName>
</protein>
<dbReference type="Pfam" id="PF00557">
    <property type="entry name" value="Peptidase_M24"/>
    <property type="match status" value="1"/>
</dbReference>
<dbReference type="InterPro" id="IPR000587">
    <property type="entry name" value="Creatinase_N"/>
</dbReference>
<dbReference type="InterPro" id="IPR029149">
    <property type="entry name" value="Creatin/AminoP/Spt16_N"/>
</dbReference>
<dbReference type="GO" id="GO:0016980">
    <property type="term" value="F:creatinase activity"/>
    <property type="evidence" value="ECO:0007669"/>
    <property type="project" value="UniProtKB-EC"/>
</dbReference>
<dbReference type="PANTHER" id="PTHR46112">
    <property type="entry name" value="AMINOPEPTIDASE"/>
    <property type="match status" value="1"/>
</dbReference>
<dbReference type="SUPFAM" id="SSF53092">
    <property type="entry name" value="Creatinase/prolidase N-terminal domain"/>
    <property type="match status" value="1"/>
</dbReference>
<feature type="domain" description="Creatinase N-terminal" evidence="2">
    <location>
        <begin position="16"/>
        <end position="160"/>
    </location>
</feature>
<dbReference type="PANTHER" id="PTHR46112:SF2">
    <property type="entry name" value="XAA-PRO AMINOPEPTIDASE P-RELATED"/>
    <property type="match status" value="1"/>
</dbReference>
<dbReference type="EC" id="3.5.3.3" evidence="3"/>
<dbReference type="OrthoDB" id="9761809at2"/>
<keyword evidence="4" id="KW-1185">Reference proteome</keyword>
<dbReference type="Proteomes" id="UP000193061">
    <property type="component" value="Unassembled WGS sequence"/>
</dbReference>
<dbReference type="Gene3D" id="3.90.230.10">
    <property type="entry name" value="Creatinase/methionine aminopeptidase superfamily"/>
    <property type="match status" value="1"/>
</dbReference>
<dbReference type="InterPro" id="IPR036005">
    <property type="entry name" value="Creatinase/aminopeptidase-like"/>
</dbReference>
<accession>A0A1X6ZN81</accession>
<dbReference type="InterPro" id="IPR014335">
    <property type="entry name" value="Ectoine_EutD"/>
</dbReference>
<dbReference type="EMBL" id="FWFX01000009">
    <property type="protein sequence ID" value="SLN56398.1"/>
    <property type="molecule type" value="Genomic_DNA"/>
</dbReference>
<dbReference type="NCBIfam" id="TIGR02993">
    <property type="entry name" value="ectoine_eutD"/>
    <property type="match status" value="1"/>
</dbReference>
<name>A0A1X6ZN81_9RHOB</name>
<evidence type="ECO:0000313" key="4">
    <source>
        <dbReference type="Proteomes" id="UP000193061"/>
    </source>
</evidence>
<proteinExistence type="predicted"/>